<proteinExistence type="predicted"/>
<evidence type="ECO:0000313" key="1">
    <source>
        <dbReference type="EMBL" id="GMA39264.1"/>
    </source>
</evidence>
<dbReference type="InterPro" id="IPR046275">
    <property type="entry name" value="DUF6308"/>
</dbReference>
<organism evidence="1 2">
    <name type="scientific">Mobilicoccus caccae</name>
    <dbReference type="NCBI Taxonomy" id="1859295"/>
    <lineage>
        <taxon>Bacteria</taxon>
        <taxon>Bacillati</taxon>
        <taxon>Actinomycetota</taxon>
        <taxon>Actinomycetes</taxon>
        <taxon>Micrococcales</taxon>
        <taxon>Dermatophilaceae</taxon>
        <taxon>Mobilicoccus</taxon>
    </lineage>
</organism>
<dbReference type="RefSeq" id="WP_284303216.1">
    <property type="nucleotide sequence ID" value="NZ_BSUO01000001.1"/>
</dbReference>
<gene>
    <name evidence="1" type="ORF">GCM10025883_13090</name>
</gene>
<dbReference type="EMBL" id="BSUO01000001">
    <property type="protein sequence ID" value="GMA39264.1"/>
    <property type="molecule type" value="Genomic_DNA"/>
</dbReference>
<name>A0ABQ6IMX1_9MICO</name>
<reference evidence="2" key="1">
    <citation type="journal article" date="2019" name="Int. J. Syst. Evol. Microbiol.">
        <title>The Global Catalogue of Microorganisms (GCM) 10K type strain sequencing project: providing services to taxonomists for standard genome sequencing and annotation.</title>
        <authorList>
            <consortium name="The Broad Institute Genomics Platform"/>
            <consortium name="The Broad Institute Genome Sequencing Center for Infectious Disease"/>
            <person name="Wu L."/>
            <person name="Ma J."/>
        </authorList>
    </citation>
    <scope>NUCLEOTIDE SEQUENCE [LARGE SCALE GENOMIC DNA]</scope>
    <source>
        <strain evidence="2">NBRC 113072</strain>
    </source>
</reference>
<sequence>MTEFTLPVPADWRRAEPFYAGALDRALTVLRDPRTPERLVRYYERQSNYAGATFTQLTDDAPTRVTERDLLAVSLLDVTVPPATVRALLEDGGVREKVEELLSLDRLPVDAKLEEVTPELLAAMDDLYTTLRSLVPPARDRYAVNWVTAAKLCARKRPDLFPVRDEVVCRYLGTWPSRYQIDWQVFAYVIGQQEVRDRLTRLITRTAESDAVDVGNPAHLLRHLDVCIWMHAPHTF</sequence>
<comment type="caution">
    <text evidence="1">The sequence shown here is derived from an EMBL/GenBank/DDBJ whole genome shotgun (WGS) entry which is preliminary data.</text>
</comment>
<dbReference type="Proteomes" id="UP001157126">
    <property type="component" value="Unassembled WGS sequence"/>
</dbReference>
<accession>A0ABQ6IMX1</accession>
<evidence type="ECO:0000313" key="2">
    <source>
        <dbReference type="Proteomes" id="UP001157126"/>
    </source>
</evidence>
<dbReference type="Pfam" id="PF19827">
    <property type="entry name" value="DUF6308"/>
    <property type="match status" value="1"/>
</dbReference>
<protein>
    <submittedName>
        <fullName evidence="1">Uncharacterized protein</fullName>
    </submittedName>
</protein>
<keyword evidence="2" id="KW-1185">Reference proteome</keyword>